<dbReference type="GO" id="GO:0016491">
    <property type="term" value="F:oxidoreductase activity"/>
    <property type="evidence" value="ECO:0007669"/>
    <property type="project" value="UniProtKB-KW"/>
</dbReference>
<evidence type="ECO:0000256" key="1">
    <source>
        <dbReference type="ARBA" id="ARBA00022630"/>
    </source>
</evidence>
<organism evidence="4 5">
    <name type="scientific">Mycobacterium adipatum</name>
    <dbReference type="NCBI Taxonomy" id="1682113"/>
    <lineage>
        <taxon>Bacteria</taxon>
        <taxon>Bacillati</taxon>
        <taxon>Actinomycetota</taxon>
        <taxon>Actinomycetes</taxon>
        <taxon>Mycobacteriales</taxon>
        <taxon>Mycobacteriaceae</taxon>
        <taxon>Mycobacterium</taxon>
    </lineage>
</organism>
<dbReference type="Pfam" id="PF00890">
    <property type="entry name" value="FAD_binding_2"/>
    <property type="match status" value="1"/>
</dbReference>
<dbReference type="AlphaFoldDB" id="A0A172URB1"/>
<evidence type="ECO:0000313" key="4">
    <source>
        <dbReference type="EMBL" id="ANE81498.1"/>
    </source>
</evidence>
<dbReference type="EMBL" id="CP015596">
    <property type="protein sequence ID" value="ANE81498.1"/>
    <property type="molecule type" value="Genomic_DNA"/>
</dbReference>
<feature type="domain" description="FAD-dependent oxidoreductase 2 FAD-binding" evidence="3">
    <location>
        <begin position="7"/>
        <end position="209"/>
    </location>
</feature>
<name>A0A172URB1_9MYCO</name>
<dbReference type="InterPro" id="IPR036188">
    <property type="entry name" value="FAD/NAD-bd_sf"/>
</dbReference>
<evidence type="ECO:0000313" key="5">
    <source>
        <dbReference type="Proteomes" id="UP000077143"/>
    </source>
</evidence>
<dbReference type="OrthoDB" id="4640500at2"/>
<reference evidence="4 5" key="1">
    <citation type="submission" date="2016-05" db="EMBL/GenBank/DDBJ databases">
        <title>Complete genome sequence of a phthalic acid esters degrading Mycobacterium sp. YC-RL4.</title>
        <authorList>
            <person name="Ren L."/>
            <person name="Fan S."/>
            <person name="Ruth N."/>
            <person name="Jia Y."/>
            <person name="Wang J."/>
            <person name="Qiao C."/>
        </authorList>
    </citation>
    <scope>NUCLEOTIDE SEQUENCE [LARGE SCALE GENOMIC DNA]</scope>
    <source>
        <strain evidence="4 5">YC-RL4</strain>
    </source>
</reference>
<accession>A0A172URB1</accession>
<protein>
    <recommendedName>
        <fullName evidence="3">FAD-dependent oxidoreductase 2 FAD-binding domain-containing protein</fullName>
    </recommendedName>
</protein>
<dbReference type="Proteomes" id="UP000077143">
    <property type="component" value="Chromosome"/>
</dbReference>
<dbReference type="KEGG" id="madi:A7U43_21330"/>
<keyword evidence="5" id="KW-1185">Reference proteome</keyword>
<sequence length="263" mass="27455">MWDEIADVVTVGAGPAGLACAVAAVDAELEVLVTSPGTGTPAGPVPVAEGIRGWFPDVSDAETVEYFDALVEELPAVQVPGDAEALQIRALHEVTADTSRRAHVETFVGARLGVWAANCIASPYGLLFTRVEHWPTTTMRASTGASFQVAALDESAGVPPASSFTDRLQTLVADRDVDVLDNHPLQRLVFEEGRIVGVVFDSPDGPWAVRARVGIALTPPPCPPDTRPLGADTRIALVGLTGSRFGRVEVLSTADAPAAVSTA</sequence>
<dbReference type="InterPro" id="IPR003953">
    <property type="entry name" value="FAD-dep_OxRdtase_2_FAD-bd"/>
</dbReference>
<keyword evidence="2" id="KW-0560">Oxidoreductase</keyword>
<evidence type="ECO:0000259" key="3">
    <source>
        <dbReference type="Pfam" id="PF00890"/>
    </source>
</evidence>
<proteinExistence type="predicted"/>
<keyword evidence="1" id="KW-0285">Flavoprotein</keyword>
<evidence type="ECO:0000256" key="2">
    <source>
        <dbReference type="ARBA" id="ARBA00023002"/>
    </source>
</evidence>
<dbReference type="RefSeq" id="WP_067999178.1">
    <property type="nucleotide sequence ID" value="NZ_CP015596.1"/>
</dbReference>
<dbReference type="Gene3D" id="3.50.50.60">
    <property type="entry name" value="FAD/NAD(P)-binding domain"/>
    <property type="match status" value="1"/>
</dbReference>
<dbReference type="SUPFAM" id="SSF51905">
    <property type="entry name" value="FAD/NAD(P)-binding domain"/>
    <property type="match status" value="1"/>
</dbReference>
<gene>
    <name evidence="4" type="ORF">A7U43_21330</name>
</gene>